<reference evidence="2" key="1">
    <citation type="submission" date="2019-10" db="EMBL/GenBank/DDBJ databases">
        <title>Conservation and host-specific expression of non-tandemly repeated heterogenous ribosome RNA gene in arbuscular mycorrhizal fungi.</title>
        <authorList>
            <person name="Maeda T."/>
            <person name="Kobayashi Y."/>
            <person name="Nakagawa T."/>
            <person name="Ezawa T."/>
            <person name="Yamaguchi K."/>
            <person name="Bino T."/>
            <person name="Nishimoto Y."/>
            <person name="Shigenobu S."/>
            <person name="Kawaguchi M."/>
        </authorList>
    </citation>
    <scope>NUCLEOTIDE SEQUENCE</scope>
    <source>
        <strain evidence="2">HR1</strain>
    </source>
</reference>
<keyword evidence="1" id="KW-1133">Transmembrane helix</keyword>
<sequence length="148" mass="17482">MSIRPTILASVAAIKTFVYPFWILDKHRLLLIDILTTHITGPLSDNIPRYVNNSELFKLQQYLETHTDLSPIHPVYLFFHNFVPKELVINLFRVFISSFKLRKSLLLKFLNSLFSDFKCEIWNIHAHNLKSWERSQLNITSRSKKELP</sequence>
<keyword evidence="1" id="KW-0812">Transmembrane</keyword>
<evidence type="ECO:0000313" key="2">
    <source>
        <dbReference type="EMBL" id="GES79602.1"/>
    </source>
</evidence>
<proteinExistence type="predicted"/>
<keyword evidence="1" id="KW-0472">Membrane</keyword>
<evidence type="ECO:0000313" key="3">
    <source>
        <dbReference type="Proteomes" id="UP000615446"/>
    </source>
</evidence>
<gene>
    <name evidence="2" type="ORF">RCL2_000690200</name>
</gene>
<dbReference type="Proteomes" id="UP000615446">
    <property type="component" value="Unassembled WGS sequence"/>
</dbReference>
<evidence type="ECO:0000256" key="1">
    <source>
        <dbReference type="SAM" id="Phobius"/>
    </source>
</evidence>
<organism evidence="2 3">
    <name type="scientific">Rhizophagus clarus</name>
    <dbReference type="NCBI Taxonomy" id="94130"/>
    <lineage>
        <taxon>Eukaryota</taxon>
        <taxon>Fungi</taxon>
        <taxon>Fungi incertae sedis</taxon>
        <taxon>Mucoromycota</taxon>
        <taxon>Glomeromycotina</taxon>
        <taxon>Glomeromycetes</taxon>
        <taxon>Glomerales</taxon>
        <taxon>Glomeraceae</taxon>
        <taxon>Rhizophagus</taxon>
    </lineage>
</organism>
<feature type="transmembrane region" description="Helical" evidence="1">
    <location>
        <begin position="6"/>
        <end position="24"/>
    </location>
</feature>
<name>A0A8H3L163_9GLOM</name>
<comment type="caution">
    <text evidence="2">The sequence shown here is derived from an EMBL/GenBank/DDBJ whole genome shotgun (WGS) entry which is preliminary data.</text>
</comment>
<dbReference type="AlphaFoldDB" id="A0A8H3L163"/>
<protein>
    <submittedName>
        <fullName evidence="2">Uncharacterized protein</fullName>
    </submittedName>
</protein>
<accession>A0A8H3L163</accession>
<dbReference type="EMBL" id="BLAL01000044">
    <property type="protein sequence ID" value="GES79602.1"/>
    <property type="molecule type" value="Genomic_DNA"/>
</dbReference>